<proteinExistence type="inferred from homology"/>
<evidence type="ECO:0000259" key="2">
    <source>
        <dbReference type="Pfam" id="PF13460"/>
    </source>
</evidence>
<dbReference type="Pfam" id="PF13460">
    <property type="entry name" value="NAD_binding_10"/>
    <property type="match status" value="1"/>
</dbReference>
<accession>A0AA40F503</accession>
<dbReference type="EMBL" id="JAUKUD010000002">
    <property type="protein sequence ID" value="KAK0751317.1"/>
    <property type="molecule type" value="Genomic_DNA"/>
</dbReference>
<dbReference type="PANTHER" id="PTHR15020">
    <property type="entry name" value="FLAVIN REDUCTASE-RELATED"/>
    <property type="match status" value="1"/>
</dbReference>
<evidence type="ECO:0000313" key="3">
    <source>
        <dbReference type="EMBL" id="KAK0751317.1"/>
    </source>
</evidence>
<comment type="similarity">
    <text evidence="1">Belongs to the avfA family.</text>
</comment>
<dbReference type="InterPro" id="IPR016040">
    <property type="entry name" value="NAD(P)-bd_dom"/>
</dbReference>
<dbReference type="SUPFAM" id="SSF51735">
    <property type="entry name" value="NAD(P)-binding Rossmann-fold domains"/>
    <property type="match status" value="1"/>
</dbReference>
<feature type="non-terminal residue" evidence="3">
    <location>
        <position position="1"/>
    </location>
</feature>
<name>A0AA40F503_9PEZI</name>
<organism evidence="3 4">
    <name type="scientific">Schizothecium vesticola</name>
    <dbReference type="NCBI Taxonomy" id="314040"/>
    <lineage>
        <taxon>Eukaryota</taxon>
        <taxon>Fungi</taxon>
        <taxon>Dikarya</taxon>
        <taxon>Ascomycota</taxon>
        <taxon>Pezizomycotina</taxon>
        <taxon>Sordariomycetes</taxon>
        <taxon>Sordariomycetidae</taxon>
        <taxon>Sordariales</taxon>
        <taxon>Schizotheciaceae</taxon>
        <taxon>Schizothecium</taxon>
    </lineage>
</organism>
<comment type="caution">
    <text evidence="3">The sequence shown here is derived from an EMBL/GenBank/DDBJ whole genome shotgun (WGS) entry which is preliminary data.</text>
</comment>
<feature type="non-terminal residue" evidence="3">
    <location>
        <position position="250"/>
    </location>
</feature>
<dbReference type="AlphaFoldDB" id="A0AA40F503"/>
<dbReference type="PANTHER" id="PTHR15020:SF50">
    <property type="entry name" value="UPF0659 PROTEIN YMR090W"/>
    <property type="match status" value="1"/>
</dbReference>
<evidence type="ECO:0000256" key="1">
    <source>
        <dbReference type="ARBA" id="ARBA00038376"/>
    </source>
</evidence>
<feature type="domain" description="NAD(P)-binding" evidence="2">
    <location>
        <begin position="3"/>
        <end position="214"/>
    </location>
</feature>
<dbReference type="Gene3D" id="3.40.50.720">
    <property type="entry name" value="NAD(P)-binding Rossmann-like Domain"/>
    <property type="match status" value="1"/>
</dbReference>
<dbReference type="InterPro" id="IPR036291">
    <property type="entry name" value="NAD(P)-bd_dom_sf"/>
</dbReference>
<protein>
    <recommendedName>
        <fullName evidence="2">NAD(P)-binding domain-containing protein</fullName>
    </recommendedName>
</protein>
<gene>
    <name evidence="3" type="ORF">B0T18DRAFT_288818</name>
</gene>
<reference evidence="3" key="1">
    <citation type="submission" date="2023-06" db="EMBL/GenBank/DDBJ databases">
        <title>Genome-scale phylogeny and comparative genomics of the fungal order Sordariales.</title>
        <authorList>
            <consortium name="Lawrence Berkeley National Laboratory"/>
            <person name="Hensen N."/>
            <person name="Bonometti L."/>
            <person name="Westerberg I."/>
            <person name="Brannstrom I.O."/>
            <person name="Guillou S."/>
            <person name="Cros-Aarteil S."/>
            <person name="Calhoun S."/>
            <person name="Haridas S."/>
            <person name="Kuo A."/>
            <person name="Mondo S."/>
            <person name="Pangilinan J."/>
            <person name="Riley R."/>
            <person name="LaButti K."/>
            <person name="Andreopoulos B."/>
            <person name="Lipzen A."/>
            <person name="Chen C."/>
            <person name="Yanf M."/>
            <person name="Daum C."/>
            <person name="Ng V."/>
            <person name="Clum A."/>
            <person name="Steindorff A."/>
            <person name="Ohm R."/>
            <person name="Martin F."/>
            <person name="Silar P."/>
            <person name="Natvig D."/>
            <person name="Lalanne C."/>
            <person name="Gautier V."/>
            <person name="Ament-velasquez S.L."/>
            <person name="Kruys A."/>
            <person name="Hutchinson M.I."/>
            <person name="Powell A.J."/>
            <person name="Barry K."/>
            <person name="Miller A.N."/>
            <person name="Grigoriev I.V."/>
            <person name="Debuchy R."/>
            <person name="Gladieux P."/>
            <person name="Thoren M.H."/>
            <person name="Johannesson H."/>
        </authorList>
    </citation>
    <scope>NUCLEOTIDE SEQUENCE</scope>
    <source>
        <strain evidence="3">SMH3187-1</strain>
    </source>
</reference>
<evidence type="ECO:0000313" key="4">
    <source>
        <dbReference type="Proteomes" id="UP001172155"/>
    </source>
</evidence>
<dbReference type="Proteomes" id="UP001172155">
    <property type="component" value="Unassembled WGS sequence"/>
</dbReference>
<keyword evidence="4" id="KW-1185">Reference proteome</keyword>
<sequence>LLGGHGKIGRLLTPLLLSRSWTVTSLIRTPSQIPTIQSLAPPSSPGTLHTLVHSLEDIKSPSDAQSIIDKVRPDYIVFSAGAAGQGGPARTYAIDRDAAICFIRAAAATPRATKFLLVSYIASRRNKPAWWDGDVWEGAKEGNRALETYYQAKVEADEALYKAGMEREGWTAICLRPGTLTAEKAGNVELGKTRGSQGAVSRASVARVMDELLAREGVGNVWLDLLDGEEEIGRAVERVVGEGVDAAEGE</sequence>